<name>A0ABV6DSS5_9BACL</name>
<dbReference type="RefSeq" id="WP_377473109.1">
    <property type="nucleotide sequence ID" value="NZ_JBHLWN010000101.1"/>
</dbReference>
<reference evidence="4 5" key="1">
    <citation type="submission" date="2024-09" db="EMBL/GenBank/DDBJ databases">
        <authorList>
            <person name="Sun Q."/>
            <person name="Mori K."/>
        </authorList>
    </citation>
    <scope>NUCLEOTIDE SEQUENCE [LARGE SCALE GENOMIC DNA]</scope>
    <source>
        <strain evidence="4 5">CCM 7759</strain>
    </source>
</reference>
<keyword evidence="1" id="KW-0808">Transferase</keyword>
<gene>
    <name evidence="4" type="ORF">ACFFK0_24960</name>
</gene>
<evidence type="ECO:0000259" key="3">
    <source>
        <dbReference type="PROSITE" id="PS51186"/>
    </source>
</evidence>
<dbReference type="EMBL" id="JBHLWN010000101">
    <property type="protein sequence ID" value="MFC0215652.1"/>
    <property type="molecule type" value="Genomic_DNA"/>
</dbReference>
<dbReference type="PANTHER" id="PTHR43877">
    <property type="entry name" value="AMINOALKYLPHOSPHONATE N-ACETYLTRANSFERASE-RELATED-RELATED"/>
    <property type="match status" value="1"/>
</dbReference>
<dbReference type="Proteomes" id="UP001589776">
    <property type="component" value="Unassembled WGS sequence"/>
</dbReference>
<proteinExistence type="predicted"/>
<organism evidence="4 5">
    <name type="scientific">Paenibacillus chartarius</name>
    <dbReference type="NCBI Taxonomy" id="747481"/>
    <lineage>
        <taxon>Bacteria</taxon>
        <taxon>Bacillati</taxon>
        <taxon>Bacillota</taxon>
        <taxon>Bacilli</taxon>
        <taxon>Bacillales</taxon>
        <taxon>Paenibacillaceae</taxon>
        <taxon>Paenibacillus</taxon>
    </lineage>
</organism>
<dbReference type="InterPro" id="IPR016181">
    <property type="entry name" value="Acyl_CoA_acyltransferase"/>
</dbReference>
<evidence type="ECO:0000256" key="1">
    <source>
        <dbReference type="ARBA" id="ARBA00022679"/>
    </source>
</evidence>
<keyword evidence="2" id="KW-0012">Acyltransferase</keyword>
<evidence type="ECO:0000256" key="2">
    <source>
        <dbReference type="ARBA" id="ARBA00023315"/>
    </source>
</evidence>
<dbReference type="PROSITE" id="PS51186">
    <property type="entry name" value="GNAT"/>
    <property type="match status" value="1"/>
</dbReference>
<comment type="caution">
    <text evidence="4">The sequence shown here is derived from an EMBL/GenBank/DDBJ whole genome shotgun (WGS) entry which is preliminary data.</text>
</comment>
<dbReference type="Gene3D" id="3.40.630.30">
    <property type="match status" value="1"/>
</dbReference>
<sequence length="158" mass="17823">MNKPSWDDLIIREVAATNADLRSLIAKLDEDLQQRYPVEEIFTLDLDAPEMDEVTFIVTFISGQAVGCSAIRPLNGEQAELKRFFVDPAFRKRGIASRMLEYLEARSIERGFKELLLETGEEQPEAIALYVKHGFAPIPSYGEYVDCPSSRCYAKSIG</sequence>
<dbReference type="InterPro" id="IPR000182">
    <property type="entry name" value="GNAT_dom"/>
</dbReference>
<evidence type="ECO:0000313" key="5">
    <source>
        <dbReference type="Proteomes" id="UP001589776"/>
    </source>
</evidence>
<dbReference type="InterPro" id="IPR050832">
    <property type="entry name" value="Bact_Acetyltransf"/>
</dbReference>
<dbReference type="CDD" id="cd04301">
    <property type="entry name" value="NAT_SF"/>
    <property type="match status" value="1"/>
</dbReference>
<evidence type="ECO:0000313" key="4">
    <source>
        <dbReference type="EMBL" id="MFC0215652.1"/>
    </source>
</evidence>
<protein>
    <submittedName>
        <fullName evidence="4">GNAT family N-acetyltransferase</fullName>
    </submittedName>
</protein>
<dbReference type="PANTHER" id="PTHR43877:SF2">
    <property type="entry name" value="AMINOALKYLPHOSPHONATE N-ACETYLTRANSFERASE-RELATED"/>
    <property type="match status" value="1"/>
</dbReference>
<keyword evidence="5" id="KW-1185">Reference proteome</keyword>
<accession>A0ABV6DSS5</accession>
<dbReference type="SUPFAM" id="SSF55729">
    <property type="entry name" value="Acyl-CoA N-acyltransferases (Nat)"/>
    <property type="match status" value="1"/>
</dbReference>
<dbReference type="Pfam" id="PF00583">
    <property type="entry name" value="Acetyltransf_1"/>
    <property type="match status" value="1"/>
</dbReference>
<feature type="domain" description="N-acetyltransferase" evidence="3">
    <location>
        <begin position="9"/>
        <end position="158"/>
    </location>
</feature>